<reference evidence="2 3" key="1">
    <citation type="submission" date="2019-07" db="EMBL/GenBank/DDBJ databases">
        <title>Genome sequencing of lignin-degrading bacterial isolates.</title>
        <authorList>
            <person name="Gladden J."/>
        </authorList>
    </citation>
    <scope>NUCLEOTIDE SEQUENCE [LARGE SCALE GENOMIC DNA]</scope>
    <source>
        <strain evidence="2 3">J11</strain>
    </source>
</reference>
<dbReference type="AlphaFoldDB" id="A0A562BUE3"/>
<protein>
    <submittedName>
        <fullName evidence="2">Uncharacterized protein</fullName>
    </submittedName>
</protein>
<dbReference type="Proteomes" id="UP000318141">
    <property type="component" value="Unassembled WGS sequence"/>
</dbReference>
<proteinExistence type="predicted"/>
<gene>
    <name evidence="2" type="ORF">L602_001000000030</name>
</gene>
<evidence type="ECO:0000313" key="3">
    <source>
        <dbReference type="Proteomes" id="UP000318141"/>
    </source>
</evidence>
<name>A0A562BUE3_9BURK</name>
<dbReference type="EMBL" id="VLJN01000002">
    <property type="protein sequence ID" value="TWG88804.1"/>
    <property type="molecule type" value="Genomic_DNA"/>
</dbReference>
<evidence type="ECO:0000256" key="1">
    <source>
        <dbReference type="SAM" id="MobiDB-lite"/>
    </source>
</evidence>
<feature type="compositionally biased region" description="Polar residues" evidence="1">
    <location>
        <begin position="22"/>
        <end position="31"/>
    </location>
</feature>
<comment type="caution">
    <text evidence="2">The sequence shown here is derived from an EMBL/GenBank/DDBJ whole genome shotgun (WGS) entry which is preliminary data.</text>
</comment>
<organism evidence="2 3">
    <name type="scientific">Cupriavidus gilardii J11</name>
    <dbReference type="NCBI Taxonomy" id="936133"/>
    <lineage>
        <taxon>Bacteria</taxon>
        <taxon>Pseudomonadati</taxon>
        <taxon>Pseudomonadota</taxon>
        <taxon>Betaproteobacteria</taxon>
        <taxon>Burkholderiales</taxon>
        <taxon>Burkholderiaceae</taxon>
        <taxon>Cupriavidus</taxon>
    </lineage>
</organism>
<accession>A0A562BUE3</accession>
<sequence length="46" mass="5032">MVFQMLPVCSPLPLAGEGRGRGQSQHHNALPTTPRDDTDVDFPKVD</sequence>
<feature type="compositionally biased region" description="Basic and acidic residues" evidence="1">
    <location>
        <begin position="34"/>
        <end position="46"/>
    </location>
</feature>
<evidence type="ECO:0000313" key="2">
    <source>
        <dbReference type="EMBL" id="TWG88804.1"/>
    </source>
</evidence>
<feature type="region of interest" description="Disordered" evidence="1">
    <location>
        <begin position="1"/>
        <end position="46"/>
    </location>
</feature>
<keyword evidence="3" id="KW-1185">Reference proteome</keyword>